<dbReference type="EMBL" id="CAXAMN010009391">
    <property type="protein sequence ID" value="CAK9028503.1"/>
    <property type="molecule type" value="Genomic_DNA"/>
</dbReference>
<evidence type="ECO:0000259" key="1">
    <source>
        <dbReference type="PROSITE" id="PS51670"/>
    </source>
</evidence>
<dbReference type="EMBL" id="CAXAMN010009380">
    <property type="protein sequence ID" value="CAK9028493.1"/>
    <property type="molecule type" value="Genomic_DNA"/>
</dbReference>
<reference evidence="2 4" key="1">
    <citation type="submission" date="2024-02" db="EMBL/GenBank/DDBJ databases">
        <authorList>
            <person name="Chen Y."/>
            <person name="Shah S."/>
            <person name="Dougan E. K."/>
            <person name="Thang M."/>
            <person name="Chan C."/>
        </authorList>
    </citation>
    <scope>NUCLEOTIDE SEQUENCE [LARGE SCALE GENOMIC DNA]</scope>
</reference>
<protein>
    <recommendedName>
        <fullName evidence="1">ShKT domain-containing protein</fullName>
    </recommendedName>
</protein>
<organism evidence="2 4">
    <name type="scientific">Durusdinium trenchii</name>
    <dbReference type="NCBI Taxonomy" id="1381693"/>
    <lineage>
        <taxon>Eukaryota</taxon>
        <taxon>Sar</taxon>
        <taxon>Alveolata</taxon>
        <taxon>Dinophyceae</taxon>
        <taxon>Suessiales</taxon>
        <taxon>Symbiodiniaceae</taxon>
        <taxon>Durusdinium</taxon>
    </lineage>
</organism>
<keyword evidence="4" id="KW-1185">Reference proteome</keyword>
<dbReference type="InterPro" id="IPR003582">
    <property type="entry name" value="ShKT_dom"/>
</dbReference>
<accession>A0ABP0KP73</accession>
<feature type="domain" description="ShKT" evidence="1">
    <location>
        <begin position="62"/>
        <end position="96"/>
    </location>
</feature>
<dbReference type="Pfam" id="PF01549">
    <property type="entry name" value="ShK"/>
    <property type="match status" value="1"/>
</dbReference>
<gene>
    <name evidence="2" type="ORF">CCMP2556_LOCUS17131</name>
    <name evidence="3" type="ORF">CCMP2556_LOCUS17136</name>
</gene>
<evidence type="ECO:0000313" key="3">
    <source>
        <dbReference type="EMBL" id="CAK9028503.1"/>
    </source>
</evidence>
<dbReference type="PROSITE" id="PS51670">
    <property type="entry name" value="SHKT"/>
    <property type="match status" value="1"/>
</dbReference>
<dbReference type="SMART" id="SM00254">
    <property type="entry name" value="ShKT"/>
    <property type="match status" value="1"/>
</dbReference>
<evidence type="ECO:0000313" key="2">
    <source>
        <dbReference type="EMBL" id="CAK9028493.1"/>
    </source>
</evidence>
<name>A0ABP0KP73_9DINO</name>
<comment type="caution">
    <text evidence="2">The sequence shown here is derived from an EMBL/GenBank/DDBJ whole genome shotgun (WGS) entry which is preliminary data.</text>
</comment>
<dbReference type="Proteomes" id="UP001642484">
    <property type="component" value="Unassembled WGS sequence"/>
</dbReference>
<sequence>MPVFGLKFKFEWLERLTAKSMNTFLFFAFLLANIVRCQEVSNLQVVSLESASERTLVEATACEDRNWQCYGWSKLGYCATNAGYMNSNCRKSCNKCGGGGRPSCKGLNQPCWVNAQCCSARCHPNTYHCRPVGR</sequence>
<proteinExistence type="predicted"/>
<evidence type="ECO:0000313" key="4">
    <source>
        <dbReference type="Proteomes" id="UP001642484"/>
    </source>
</evidence>